<comment type="cofactor">
    <cofactor evidence="1 11">
        <name>pyridoxal 5'-phosphate</name>
        <dbReference type="ChEBI" id="CHEBI:597326"/>
    </cofactor>
</comment>
<dbReference type="InterPro" id="IPR033939">
    <property type="entry name" value="BCAT_family"/>
</dbReference>
<evidence type="ECO:0000313" key="13">
    <source>
        <dbReference type="EMBL" id="WFD15809.1"/>
    </source>
</evidence>
<dbReference type="AlphaFoldDB" id="A0AAJ5Z0K1"/>
<dbReference type="Gene3D" id="3.20.10.10">
    <property type="entry name" value="D-amino Acid Aminotransferase, subunit A, domain 2"/>
    <property type="match status" value="1"/>
</dbReference>
<evidence type="ECO:0000256" key="4">
    <source>
        <dbReference type="ARBA" id="ARBA00022605"/>
    </source>
</evidence>
<evidence type="ECO:0000256" key="9">
    <source>
        <dbReference type="ARBA" id="ARBA00048461"/>
    </source>
</evidence>
<dbReference type="GO" id="GO:0009099">
    <property type="term" value="P:L-valine biosynthetic process"/>
    <property type="evidence" value="ECO:0007669"/>
    <property type="project" value="TreeGrafter"/>
</dbReference>
<dbReference type="Pfam" id="PF01063">
    <property type="entry name" value="Aminotran_4"/>
    <property type="match status" value="1"/>
</dbReference>
<evidence type="ECO:0000256" key="5">
    <source>
        <dbReference type="ARBA" id="ARBA00022679"/>
    </source>
</evidence>
<dbReference type="Gene3D" id="3.40.50.1820">
    <property type="entry name" value="alpha/beta hydrolase"/>
    <property type="match status" value="1"/>
</dbReference>
<evidence type="ECO:0000313" key="14">
    <source>
        <dbReference type="Proteomes" id="UP001217582"/>
    </source>
</evidence>
<dbReference type="NCBIfam" id="TIGR01123">
    <property type="entry name" value="ilvE_II"/>
    <property type="match status" value="1"/>
</dbReference>
<dbReference type="SUPFAM" id="SSF53474">
    <property type="entry name" value="alpha/beta-Hydrolases"/>
    <property type="match status" value="1"/>
</dbReference>
<dbReference type="FunFam" id="3.20.10.10:FF:000004">
    <property type="entry name" value="Branched-chain-amino-acid aminotransferase"/>
    <property type="match status" value="1"/>
</dbReference>
<dbReference type="InterPro" id="IPR043132">
    <property type="entry name" value="BCAT-like_C"/>
</dbReference>
<comment type="catalytic activity">
    <reaction evidence="9">
        <text>a monoacylglycerol + H2O = glycerol + a fatty acid + H(+)</text>
        <dbReference type="Rhea" id="RHEA:15245"/>
        <dbReference type="ChEBI" id="CHEBI:15377"/>
        <dbReference type="ChEBI" id="CHEBI:15378"/>
        <dbReference type="ChEBI" id="CHEBI:17408"/>
        <dbReference type="ChEBI" id="CHEBI:17754"/>
        <dbReference type="ChEBI" id="CHEBI:28868"/>
    </reaction>
</comment>
<evidence type="ECO:0000256" key="8">
    <source>
        <dbReference type="ARBA" id="ARBA00047591"/>
    </source>
</evidence>
<dbReference type="PANTHER" id="PTHR11825:SF44">
    <property type="entry name" value="BRANCHED-CHAIN-AMINO-ACID AMINOTRANSFERASE"/>
    <property type="match status" value="1"/>
</dbReference>
<dbReference type="NCBIfam" id="NF009897">
    <property type="entry name" value="PRK13357.1"/>
    <property type="match status" value="1"/>
</dbReference>
<name>A0AAJ5Z0K1_9BASI</name>
<dbReference type="PROSITE" id="PS00770">
    <property type="entry name" value="AA_TRANSFER_CLASS_4"/>
    <property type="match status" value="1"/>
</dbReference>
<dbReference type="PANTHER" id="PTHR11825">
    <property type="entry name" value="SUBGROUP IIII AMINOTRANSFERASE"/>
    <property type="match status" value="1"/>
</dbReference>
<protein>
    <recommendedName>
        <fullName evidence="12">Branched-chain-amino-acid aminotransferase</fullName>
        <ecNumber evidence="12">2.6.1.42</ecNumber>
    </recommendedName>
</protein>
<comment type="catalytic activity">
    <reaction evidence="8">
        <text>a diacylglycerol + H2O = a monoacylglycerol + a fatty acid + H(+)</text>
        <dbReference type="Rhea" id="RHEA:32731"/>
        <dbReference type="ChEBI" id="CHEBI:15377"/>
        <dbReference type="ChEBI" id="CHEBI:15378"/>
        <dbReference type="ChEBI" id="CHEBI:17408"/>
        <dbReference type="ChEBI" id="CHEBI:18035"/>
        <dbReference type="ChEBI" id="CHEBI:28868"/>
    </reaction>
</comment>
<dbReference type="InterPro" id="IPR005786">
    <property type="entry name" value="B_amino_transII"/>
</dbReference>
<evidence type="ECO:0000256" key="10">
    <source>
        <dbReference type="RuleBase" id="RU004106"/>
    </source>
</evidence>
<dbReference type="InterPro" id="IPR029058">
    <property type="entry name" value="AB_hydrolase_fold"/>
</dbReference>
<dbReference type="EMBL" id="CP119918">
    <property type="protein sequence ID" value="WFD15809.1"/>
    <property type="molecule type" value="Genomic_DNA"/>
</dbReference>
<keyword evidence="6 11" id="KW-0663">Pyridoxal phosphate</keyword>
<dbReference type="InterPro" id="IPR036038">
    <property type="entry name" value="Aminotransferase-like"/>
</dbReference>
<dbReference type="GO" id="GO:0009098">
    <property type="term" value="P:L-leucine biosynthetic process"/>
    <property type="evidence" value="ECO:0007669"/>
    <property type="project" value="TreeGrafter"/>
</dbReference>
<dbReference type="SUPFAM" id="SSF56752">
    <property type="entry name" value="D-aminoacid aminotransferase-like PLP-dependent enzymes"/>
    <property type="match status" value="1"/>
</dbReference>
<gene>
    <name evidence="13" type="ORF">MARU1_001833</name>
</gene>
<keyword evidence="7 12" id="KW-0100">Branched-chain amino acid biosynthesis</keyword>
<dbReference type="CDD" id="cd01557">
    <property type="entry name" value="BCAT_beta_family"/>
    <property type="match status" value="1"/>
</dbReference>
<dbReference type="Proteomes" id="UP001217582">
    <property type="component" value="Chromosome 3"/>
</dbReference>
<dbReference type="InterPro" id="IPR043131">
    <property type="entry name" value="BCAT-like_N"/>
</dbReference>
<comment type="similarity">
    <text evidence="2 10">Belongs to the class-IV pyridoxal-phosphate-dependent aminotransferase family.</text>
</comment>
<dbReference type="GO" id="GO:0004084">
    <property type="term" value="F:branched-chain-amino-acid transaminase activity"/>
    <property type="evidence" value="ECO:0007669"/>
    <property type="project" value="UniProtKB-EC"/>
</dbReference>
<organism evidence="13 14">
    <name type="scientific">Malassezia arunalokei</name>
    <dbReference type="NCBI Taxonomy" id="1514897"/>
    <lineage>
        <taxon>Eukaryota</taxon>
        <taxon>Fungi</taxon>
        <taxon>Dikarya</taxon>
        <taxon>Basidiomycota</taxon>
        <taxon>Ustilaginomycotina</taxon>
        <taxon>Malasseziomycetes</taxon>
        <taxon>Malasseziales</taxon>
        <taxon>Malasseziaceae</taxon>
        <taxon>Malassezia</taxon>
    </lineage>
</organism>
<dbReference type="InterPro" id="IPR001544">
    <property type="entry name" value="Aminotrans_IV"/>
</dbReference>
<reference evidence="13 14" key="1">
    <citation type="submission" date="2023-03" db="EMBL/GenBank/DDBJ databases">
        <title>Mating type loci evolution in Malassezia.</title>
        <authorList>
            <person name="Coelho M.A."/>
        </authorList>
    </citation>
    <scope>NUCLEOTIDE SEQUENCE [LARGE SCALE GENOMIC DNA]</scope>
    <source>
        <strain evidence="13 14">CBS 13387</strain>
    </source>
</reference>
<dbReference type="FunFam" id="3.30.470.10:FF:000005">
    <property type="entry name" value="Branched-chain-amino-acid aminotransferase"/>
    <property type="match status" value="1"/>
</dbReference>
<dbReference type="InterPro" id="IPR018300">
    <property type="entry name" value="Aminotrans_IV_CS"/>
</dbReference>
<accession>A0AAJ5Z0K1</accession>
<comment type="catalytic activity">
    <reaction evidence="12">
        <text>L-leucine + 2-oxoglutarate = 4-methyl-2-oxopentanoate + L-glutamate</text>
        <dbReference type="Rhea" id="RHEA:18321"/>
        <dbReference type="ChEBI" id="CHEBI:16810"/>
        <dbReference type="ChEBI" id="CHEBI:17865"/>
        <dbReference type="ChEBI" id="CHEBI:29985"/>
        <dbReference type="ChEBI" id="CHEBI:57427"/>
        <dbReference type="EC" id="2.6.1.42"/>
    </reaction>
</comment>
<evidence type="ECO:0000256" key="2">
    <source>
        <dbReference type="ARBA" id="ARBA00009320"/>
    </source>
</evidence>
<keyword evidence="5 12" id="KW-0808">Transferase</keyword>
<dbReference type="EC" id="2.6.1.42" evidence="12"/>
<keyword evidence="4 12" id="KW-0028">Amino-acid biosynthesis</keyword>
<keyword evidence="3 12" id="KW-0032">Aminotransferase</keyword>
<evidence type="ECO:0000256" key="12">
    <source>
        <dbReference type="RuleBase" id="RU004517"/>
    </source>
</evidence>
<proteinExistence type="inferred from homology"/>
<comment type="catalytic activity">
    <reaction evidence="12">
        <text>L-valine + 2-oxoglutarate = 3-methyl-2-oxobutanoate + L-glutamate</text>
        <dbReference type="Rhea" id="RHEA:24813"/>
        <dbReference type="ChEBI" id="CHEBI:11851"/>
        <dbReference type="ChEBI" id="CHEBI:16810"/>
        <dbReference type="ChEBI" id="CHEBI:29985"/>
        <dbReference type="ChEBI" id="CHEBI:57762"/>
        <dbReference type="EC" id="2.6.1.42"/>
    </reaction>
</comment>
<sequence length="573" mass="63322">MGMGISSELVALTLVQEAAVMSRVVKRQDDENKDPSSEEESDRLEFNKLMEIYAPQVRLPSLAGVVLAAGLSDVIKCYLHNVEMGTEHLGMLRRWAGPRQYQCIIHSPTHLLNNTKDNFDPAFLPSNFLLIHGGRDKFVPISQAALLQSLLMEVGVKNVELFACRDLGHFDTLKMLLAYPTSHSDSCRSIPFSTAMNSQPAPLDASRVVIKKSESPKECPAPQNLVFGKTFTDHMLKVSWNKQTGWAEPSIEPYAPLSLEPSAVVLHYAPTLFEGMKAYRDDQGQVRLFRPEKNMERMNRSAKRICLPTFEGDECLKLIKKLIQIDSRWVPSEPGYSLYIRPTLIGTQSSIGISEPTDALLFVILSPVGPYYSSGVKPIALEANPQYVRAWPGGTGDAKLGANYGPSMMPQKEAASRGYSQILWLFGEEDYVTEVGTMNMFAVLKKDDGVWEVVTPPLNGLILPGVTRLSILELLRAHQKGEIQLENVPKIEVNERDITMKEVVEASNSGNLVEMFGAGTAAVVTPVDRIGYKGKDIHVPVTSSGFGTVTEAVLNKIMAIQWGKEPHAWSVPI</sequence>
<evidence type="ECO:0000256" key="1">
    <source>
        <dbReference type="ARBA" id="ARBA00001933"/>
    </source>
</evidence>
<evidence type="ECO:0000256" key="6">
    <source>
        <dbReference type="ARBA" id="ARBA00022898"/>
    </source>
</evidence>
<comment type="catalytic activity">
    <reaction evidence="12">
        <text>L-isoleucine + 2-oxoglutarate = (S)-3-methyl-2-oxopentanoate + L-glutamate</text>
        <dbReference type="Rhea" id="RHEA:24801"/>
        <dbReference type="ChEBI" id="CHEBI:16810"/>
        <dbReference type="ChEBI" id="CHEBI:29985"/>
        <dbReference type="ChEBI" id="CHEBI:35146"/>
        <dbReference type="ChEBI" id="CHEBI:58045"/>
        <dbReference type="EC" id="2.6.1.42"/>
    </reaction>
</comment>
<dbReference type="Gene3D" id="3.30.470.10">
    <property type="match status" value="1"/>
</dbReference>
<evidence type="ECO:0000256" key="11">
    <source>
        <dbReference type="RuleBase" id="RU004516"/>
    </source>
</evidence>
<evidence type="ECO:0000256" key="7">
    <source>
        <dbReference type="ARBA" id="ARBA00023304"/>
    </source>
</evidence>
<dbReference type="GO" id="GO:0005739">
    <property type="term" value="C:mitochondrion"/>
    <property type="evidence" value="ECO:0007669"/>
    <property type="project" value="TreeGrafter"/>
</dbReference>
<keyword evidence="14" id="KW-1185">Reference proteome</keyword>
<evidence type="ECO:0000256" key="3">
    <source>
        <dbReference type="ARBA" id="ARBA00022576"/>
    </source>
</evidence>